<protein>
    <submittedName>
        <fullName evidence="1">Str. FM013</fullName>
    </submittedName>
</protein>
<keyword evidence="2" id="KW-1185">Reference proteome</keyword>
<organism evidence="1 2">
    <name type="scientific">Penicillium camemberti (strain FM 013)</name>
    <dbReference type="NCBI Taxonomy" id="1429867"/>
    <lineage>
        <taxon>Eukaryota</taxon>
        <taxon>Fungi</taxon>
        <taxon>Dikarya</taxon>
        <taxon>Ascomycota</taxon>
        <taxon>Pezizomycotina</taxon>
        <taxon>Eurotiomycetes</taxon>
        <taxon>Eurotiomycetidae</taxon>
        <taxon>Eurotiales</taxon>
        <taxon>Aspergillaceae</taxon>
        <taxon>Penicillium</taxon>
    </lineage>
</organism>
<reference evidence="1 2" key="1">
    <citation type="journal article" date="2014" name="Nat. Commun.">
        <title>Multiple recent horizontal transfers of a large genomic region in cheese making fungi.</title>
        <authorList>
            <person name="Cheeseman K."/>
            <person name="Ropars J."/>
            <person name="Renault P."/>
            <person name="Dupont J."/>
            <person name="Gouzy J."/>
            <person name="Branca A."/>
            <person name="Abraham A.L."/>
            <person name="Ceppi M."/>
            <person name="Conseiller E."/>
            <person name="Debuchy R."/>
            <person name="Malagnac F."/>
            <person name="Goarin A."/>
            <person name="Silar P."/>
            <person name="Lacoste S."/>
            <person name="Sallet E."/>
            <person name="Bensimon A."/>
            <person name="Giraud T."/>
            <person name="Brygoo Y."/>
        </authorList>
    </citation>
    <scope>NUCLEOTIDE SEQUENCE [LARGE SCALE GENOMIC DNA]</scope>
    <source>
        <strain evidence="2">FM 013</strain>
    </source>
</reference>
<dbReference type="EMBL" id="HG793158">
    <property type="protein sequence ID" value="CRL28080.1"/>
    <property type="molecule type" value="Genomic_DNA"/>
</dbReference>
<evidence type="ECO:0000313" key="1">
    <source>
        <dbReference type="EMBL" id="CRL28080.1"/>
    </source>
</evidence>
<accession>A0A0G4PNY0</accession>
<gene>
    <name evidence="1" type="ORF">PCAMFM013_S025g000138</name>
</gene>
<sequence>MQSLRSSGTDSPQWPSVDAVRISKADVSAYQKECIYQEVPAAVNALRVVGIVWIDSGTHNVLYHENDLKLCNGEGLVNQPEMTAIFGLEAVSGTKKSPTILTRLGGGDGV</sequence>
<name>A0A0G4PNY0_PENC3</name>
<evidence type="ECO:0000313" key="2">
    <source>
        <dbReference type="Proteomes" id="UP000053732"/>
    </source>
</evidence>
<proteinExistence type="predicted"/>
<dbReference type="AlphaFoldDB" id="A0A0G4PNY0"/>
<dbReference type="Proteomes" id="UP000053732">
    <property type="component" value="Unassembled WGS sequence"/>
</dbReference>